<evidence type="ECO:0000313" key="2">
    <source>
        <dbReference type="EMBL" id="PWF99735.1"/>
    </source>
</evidence>
<dbReference type="Gene3D" id="3.90.70.10">
    <property type="entry name" value="Cysteine proteinases"/>
    <property type="match status" value="1"/>
</dbReference>
<dbReference type="EMBL" id="QCXQ01000003">
    <property type="protein sequence ID" value="PWF99735.1"/>
    <property type="molecule type" value="Genomic_DNA"/>
</dbReference>
<protein>
    <recommendedName>
        <fullName evidence="1">Peptidase C39-like domain-containing protein</fullName>
    </recommendedName>
</protein>
<dbReference type="Proteomes" id="UP000245080">
    <property type="component" value="Unassembled WGS sequence"/>
</dbReference>
<name>A0A2V1N035_9LACO</name>
<dbReference type="InterPro" id="IPR039564">
    <property type="entry name" value="Peptidase_C39-like"/>
</dbReference>
<dbReference type="PANTHER" id="PTHR37806">
    <property type="entry name" value="LMO0724 PROTEIN"/>
    <property type="match status" value="1"/>
</dbReference>
<keyword evidence="3" id="KW-1185">Reference proteome</keyword>
<evidence type="ECO:0000259" key="1">
    <source>
        <dbReference type="Pfam" id="PF13529"/>
    </source>
</evidence>
<gene>
    <name evidence="2" type="ORF">DCM90_06655</name>
</gene>
<dbReference type="AlphaFoldDB" id="A0A2V1N035"/>
<dbReference type="OrthoDB" id="1164310at2"/>
<dbReference type="PROSITE" id="PS00639">
    <property type="entry name" value="THIOL_PROTEASE_HIS"/>
    <property type="match status" value="1"/>
</dbReference>
<sequence length="286" mass="32813">MEMKHWGALGLVLLVTGVLWWTQTSRSEAQTVVTLNPVQKTPKTTYYRRNLTDGELYQFVTRQNQTVYQPVHHYLRNYPDTQWTSTKRMDLVDEAGVPKTYVYLSNGRGISGWINLAYVHTRVALAVPNLRQRPKYPTGCEAVATTMMLQYAWAPVTTDQVVAEMPRTKTKNGNLGFIGDPTKKTGWWIYPPALMGVVRQNTGRARNLTGSSFTQLRHQLDRGRPVVVWISGWGGPKTRVNHAITLTGYDSRNVYFNDPWSGKSKRMLITKLHEYRRRDGFRALSY</sequence>
<dbReference type="PANTHER" id="PTHR37806:SF1">
    <property type="entry name" value="PEPTIDASE C39-LIKE DOMAIN-CONTAINING PROTEIN"/>
    <property type="match status" value="1"/>
</dbReference>
<dbReference type="InterPro" id="IPR025660">
    <property type="entry name" value="Pept_his_AS"/>
</dbReference>
<reference evidence="2 3" key="1">
    <citation type="journal article" date="2018" name="Int. J. Syst. Evol. Microbiol.">
        <title>Lactobacillus bambusae sp. nov., isolated from a traditional fermented Ma-bamboo shoots of Taiwan.</title>
        <authorList>
            <person name="Wang L.-T."/>
        </authorList>
    </citation>
    <scope>NUCLEOTIDE SEQUENCE [LARGE SCALE GENOMIC DNA]</scope>
    <source>
        <strain evidence="2 3">BS-W1</strain>
    </source>
</reference>
<dbReference type="Pfam" id="PF13529">
    <property type="entry name" value="Peptidase_C39_2"/>
    <property type="match status" value="1"/>
</dbReference>
<comment type="caution">
    <text evidence="2">The sequence shown here is derived from an EMBL/GenBank/DDBJ whole genome shotgun (WGS) entry which is preliminary data.</text>
</comment>
<accession>A0A2V1N035</accession>
<feature type="domain" description="Peptidase C39-like" evidence="1">
    <location>
        <begin position="125"/>
        <end position="260"/>
    </location>
</feature>
<evidence type="ECO:0000313" key="3">
    <source>
        <dbReference type="Proteomes" id="UP000245080"/>
    </source>
</evidence>
<organism evidence="2 3">
    <name type="scientific">Levilactobacillus bambusae</name>
    <dbReference type="NCBI Taxonomy" id="2024736"/>
    <lineage>
        <taxon>Bacteria</taxon>
        <taxon>Bacillati</taxon>
        <taxon>Bacillota</taxon>
        <taxon>Bacilli</taxon>
        <taxon>Lactobacillales</taxon>
        <taxon>Lactobacillaceae</taxon>
        <taxon>Levilactobacillus</taxon>
    </lineage>
</organism>
<proteinExistence type="predicted"/>